<dbReference type="OrthoDB" id="9805228at2"/>
<sequence>MMADYETLILEREIACAPDRLFQVLTDRELRQKWAAPDDESVVLIDVFDCRPGGREETRCGPKEAPEFNTTSLFHVVSPEFLSLTETLVIQGELVSVSLCGHEIMPNGQGSTLRVTLQITSLAGPELFQDYKGGWSAALDNLSRLAASSGHS</sequence>
<dbReference type="EMBL" id="FXYG01000006">
    <property type="protein sequence ID" value="SMX49421.1"/>
    <property type="molecule type" value="Genomic_DNA"/>
</dbReference>
<dbReference type="InterPro" id="IPR013538">
    <property type="entry name" value="ASHA1/2-like_C"/>
</dbReference>
<keyword evidence="4" id="KW-1185">Reference proteome</keyword>
<evidence type="ECO:0000259" key="2">
    <source>
        <dbReference type="Pfam" id="PF08327"/>
    </source>
</evidence>
<protein>
    <recommendedName>
        <fullName evidence="2">Activator of Hsp90 ATPase homologue 1/2-like C-terminal domain-containing protein</fullName>
    </recommendedName>
</protein>
<dbReference type="Gene3D" id="3.30.530.20">
    <property type="match status" value="1"/>
</dbReference>
<organism evidence="3 4">
    <name type="scientific">Ruegeria arenilitoris</name>
    <dbReference type="NCBI Taxonomy" id="1173585"/>
    <lineage>
        <taxon>Bacteria</taxon>
        <taxon>Pseudomonadati</taxon>
        <taxon>Pseudomonadota</taxon>
        <taxon>Alphaproteobacteria</taxon>
        <taxon>Rhodobacterales</taxon>
        <taxon>Roseobacteraceae</taxon>
        <taxon>Ruegeria</taxon>
    </lineage>
</organism>
<dbReference type="Pfam" id="PF08327">
    <property type="entry name" value="AHSA1"/>
    <property type="match status" value="1"/>
</dbReference>
<feature type="domain" description="Activator of Hsp90 ATPase homologue 1/2-like C-terminal" evidence="2">
    <location>
        <begin position="16"/>
        <end position="145"/>
    </location>
</feature>
<proteinExistence type="inferred from homology"/>
<dbReference type="SUPFAM" id="SSF55961">
    <property type="entry name" value="Bet v1-like"/>
    <property type="match status" value="1"/>
</dbReference>
<evidence type="ECO:0000256" key="1">
    <source>
        <dbReference type="ARBA" id="ARBA00006817"/>
    </source>
</evidence>
<gene>
    <name evidence="3" type="ORF">RUA8715_03750</name>
</gene>
<evidence type="ECO:0000313" key="4">
    <source>
        <dbReference type="Proteomes" id="UP000202485"/>
    </source>
</evidence>
<evidence type="ECO:0000313" key="3">
    <source>
        <dbReference type="EMBL" id="SMX49421.1"/>
    </source>
</evidence>
<accession>A0A238L3N5</accession>
<name>A0A238L3N5_9RHOB</name>
<dbReference type="InterPro" id="IPR023393">
    <property type="entry name" value="START-like_dom_sf"/>
</dbReference>
<dbReference type="Proteomes" id="UP000202485">
    <property type="component" value="Unassembled WGS sequence"/>
</dbReference>
<comment type="similarity">
    <text evidence="1">Belongs to the AHA1 family.</text>
</comment>
<reference evidence="4" key="1">
    <citation type="submission" date="2017-05" db="EMBL/GenBank/DDBJ databases">
        <authorList>
            <person name="Rodrigo-Torres L."/>
            <person name="Arahal R. D."/>
            <person name="Lucena T."/>
        </authorList>
    </citation>
    <scope>NUCLEOTIDE SEQUENCE [LARGE SCALE GENOMIC DNA]</scope>
    <source>
        <strain evidence="4">CECT 8715</strain>
    </source>
</reference>
<dbReference type="AlphaFoldDB" id="A0A238L3N5"/>